<evidence type="ECO:0000313" key="2">
    <source>
        <dbReference type="EMBL" id="MCL2914527.1"/>
    </source>
</evidence>
<dbReference type="Gene3D" id="3.40.50.1010">
    <property type="entry name" value="5'-nuclease"/>
    <property type="match status" value="1"/>
</dbReference>
<feature type="domain" description="NYN" evidence="1">
    <location>
        <begin position="94"/>
        <end position="192"/>
    </location>
</feature>
<evidence type="ECO:0000313" key="3">
    <source>
        <dbReference type="Proteomes" id="UP001202831"/>
    </source>
</evidence>
<dbReference type="Proteomes" id="UP001202831">
    <property type="component" value="Unassembled WGS sequence"/>
</dbReference>
<comment type="caution">
    <text evidence="2">The sequence shown here is derived from an EMBL/GenBank/DDBJ whole genome shotgun (WGS) entry which is preliminary data.</text>
</comment>
<dbReference type="RefSeq" id="WP_249249211.1">
    <property type="nucleotide sequence ID" value="NZ_JAKIKT010000004.1"/>
</dbReference>
<dbReference type="CDD" id="cd18722">
    <property type="entry name" value="PIN_NicB-like"/>
    <property type="match status" value="1"/>
</dbReference>
<organism evidence="2 3">
    <name type="scientific">Shewanella corallii</name>
    <dbReference type="NCBI Taxonomy" id="560080"/>
    <lineage>
        <taxon>Bacteria</taxon>
        <taxon>Pseudomonadati</taxon>
        <taxon>Pseudomonadota</taxon>
        <taxon>Gammaproteobacteria</taxon>
        <taxon>Alteromonadales</taxon>
        <taxon>Shewanellaceae</taxon>
        <taxon>Shewanella</taxon>
    </lineage>
</organism>
<protein>
    <submittedName>
        <fullName evidence="2">NYN domain-containing protein</fullName>
    </submittedName>
</protein>
<dbReference type="InterPro" id="IPR021139">
    <property type="entry name" value="NYN"/>
</dbReference>
<dbReference type="Pfam" id="PF01936">
    <property type="entry name" value="NYN"/>
    <property type="match status" value="1"/>
</dbReference>
<dbReference type="EMBL" id="JAKIKT010000004">
    <property type="protein sequence ID" value="MCL2914527.1"/>
    <property type="molecule type" value="Genomic_DNA"/>
</dbReference>
<gene>
    <name evidence="2" type="ORF">L2725_12195</name>
</gene>
<name>A0ABT0N9M0_9GAMM</name>
<accession>A0ABT0N9M0</accession>
<evidence type="ECO:0000259" key="1">
    <source>
        <dbReference type="Pfam" id="PF01936"/>
    </source>
</evidence>
<reference evidence="2 3" key="1">
    <citation type="submission" date="2022-01" db="EMBL/GenBank/DDBJ databases">
        <title>Whole genome-based taxonomy of the Shewanellaceae.</title>
        <authorList>
            <person name="Martin-Rodriguez A.J."/>
        </authorList>
    </citation>
    <scope>NUCLEOTIDE SEQUENCE [LARGE SCALE GENOMIC DNA]</scope>
    <source>
        <strain evidence="2 3">DSM 21332</strain>
    </source>
</reference>
<proteinExistence type="predicted"/>
<keyword evidence="3" id="KW-1185">Reference proteome</keyword>
<sequence>MKTKIYIDGYNLYYGCLKGTCYKWLDLKRLFSDYILPSSVPFSYTLAPDCINFYTAKIIEKAGRSPDSVKDQDSYHRAIKFAYPDGSVNVKEGYYSVIKTSAYKVDREQPDKWPRDCERVDIWKLEEKQSDVNLALDAVVDVLTDQELKHVVFVTNDTDLAPALKKIRELSQVKIGLVIPTRDERRANKELESLAHWTRTHITDEELSLSGFPRSILGGKKPASRPESWFGQPDILQEILNTLEEAIPSPSKRWKWLDEKKPAPDGLPKLSDIPANLLDNEESALAVLEHAKAYVKYIKSNK</sequence>